<sequence>MKQLDEEKIKYILSSLDKLEYGCVVITVHDSEITQIDITEKKRFPLAKNKKLEVKK</sequence>
<proteinExistence type="predicted"/>
<dbReference type="InterPro" id="IPR018743">
    <property type="entry name" value="DUF2292"/>
</dbReference>
<keyword evidence="2" id="KW-1185">Reference proteome</keyword>
<evidence type="ECO:0000313" key="2">
    <source>
        <dbReference type="Proteomes" id="UP000010523"/>
    </source>
</evidence>
<dbReference type="EMBL" id="AFEU01000003">
    <property type="protein sequence ID" value="EIJ78276.1"/>
    <property type="molecule type" value="Genomic_DNA"/>
</dbReference>
<dbReference type="RefSeq" id="WP_004436603.1">
    <property type="nucleotide sequence ID" value="NZ_AFEU01000003.1"/>
</dbReference>
<protein>
    <recommendedName>
        <fullName evidence="3">DUF2292 domain-containing protein</fullName>
    </recommendedName>
</protein>
<dbReference type="STRING" id="997296.PB1_11969"/>
<comment type="caution">
    <text evidence="1">The sequence shown here is derived from an EMBL/GenBank/DDBJ whole genome shotgun (WGS) entry which is preliminary data.</text>
</comment>
<reference evidence="1 2" key="1">
    <citation type="journal article" date="2012" name="Appl. Environ. Microbiol.">
        <title>Genome Sequence of Thermotolerant Bacillus methanolicus: Features and Regulation Related to Methylotrophy and Production of L-Lysine and L-Glutamate from Methanol.</title>
        <authorList>
            <person name="Heggeset T.M."/>
            <person name="Krog A."/>
            <person name="Balzer S."/>
            <person name="Wentzel A."/>
            <person name="Ellingsen T.E."/>
            <person name="Brautaset T."/>
        </authorList>
    </citation>
    <scope>NUCLEOTIDE SEQUENCE [LARGE SCALE GENOMIC DNA]</scope>
    <source>
        <strain evidence="1 2">PB1</strain>
    </source>
</reference>
<dbReference type="Proteomes" id="UP000010523">
    <property type="component" value="Unassembled WGS sequence"/>
</dbReference>
<gene>
    <name evidence="1" type="ORF">PB1_11969</name>
</gene>
<dbReference type="Pfam" id="PF10055">
    <property type="entry name" value="DUF2292"/>
    <property type="match status" value="1"/>
</dbReference>
<accession>I3DVK5</accession>
<dbReference type="eggNOG" id="ENOG502ZD9J">
    <property type="taxonomic scope" value="Bacteria"/>
</dbReference>
<evidence type="ECO:0000313" key="1">
    <source>
        <dbReference type="EMBL" id="EIJ78276.1"/>
    </source>
</evidence>
<dbReference type="PATRIC" id="fig|997296.3.peg.2521"/>
<organism evidence="1 2">
    <name type="scientific">Bacillus methanolicus PB1</name>
    <dbReference type="NCBI Taxonomy" id="997296"/>
    <lineage>
        <taxon>Bacteria</taxon>
        <taxon>Bacillati</taxon>
        <taxon>Bacillota</taxon>
        <taxon>Bacilli</taxon>
        <taxon>Bacillales</taxon>
        <taxon>Bacillaceae</taxon>
        <taxon>Bacillus</taxon>
    </lineage>
</organism>
<name>I3DVK5_BACMT</name>
<dbReference type="OrthoDB" id="2382414at2"/>
<evidence type="ECO:0008006" key="3">
    <source>
        <dbReference type="Google" id="ProtNLM"/>
    </source>
</evidence>
<dbReference type="AlphaFoldDB" id="I3DVK5"/>